<evidence type="ECO:0000313" key="7">
    <source>
        <dbReference type="EMBL" id="NGN43830.1"/>
    </source>
</evidence>
<keyword evidence="6" id="KW-0457">Lysine biosynthesis</keyword>
<name>A0A7C9VFZ6_9HYPH</name>
<dbReference type="CDD" id="cd04647">
    <property type="entry name" value="LbH_MAT_like"/>
    <property type="match status" value="1"/>
</dbReference>
<dbReference type="InterPro" id="IPR050179">
    <property type="entry name" value="Trans_hexapeptide_repeat"/>
</dbReference>
<sequence length="243" mass="25705">MSLDPAPAARIVKAVHGRQEILADPAYELELAETLKTSYGASGLVELYGRFSFGDGFVDALMRRSILRALSRSCGARLQVGSGAVFKHPETFEFGNGVFVGAQANIQGRYDGTCVIGNNVWIGPQAFLDARNLVMEEYVGFGPGAKVLGSAHTGMPADVPIVRTDLEIKPVRIEAWADIGTNAAILPGVTIGKGAIVGAGAVVVSDVEPFSVVAGVPAKFLHWRTDSDLTRTASQNNGAIHER</sequence>
<keyword evidence="7" id="KW-0012">Acyltransferase</keyword>
<evidence type="ECO:0000256" key="3">
    <source>
        <dbReference type="ARBA" id="ARBA00022679"/>
    </source>
</evidence>
<proteinExistence type="inferred from homology"/>
<dbReference type="PANTHER" id="PTHR43300:SF10">
    <property type="entry name" value="2,3,4,5-TETRAHYDROPYRIDINE-2,6-DICARBOXYLATE N-ACETYLTRANSFERASE"/>
    <property type="match status" value="1"/>
</dbReference>
<comment type="caution">
    <text evidence="7">The sequence shown here is derived from an EMBL/GenBank/DDBJ whole genome shotgun (WGS) entry which is preliminary data.</text>
</comment>
<dbReference type="GO" id="GO:0009085">
    <property type="term" value="P:lysine biosynthetic process"/>
    <property type="evidence" value="ECO:0007669"/>
    <property type="project" value="UniProtKB-KW"/>
</dbReference>
<dbReference type="SUPFAM" id="SSF51161">
    <property type="entry name" value="Trimeric LpxA-like enzymes"/>
    <property type="match status" value="1"/>
</dbReference>
<dbReference type="GO" id="GO:0016746">
    <property type="term" value="F:acyltransferase activity"/>
    <property type="evidence" value="ECO:0007669"/>
    <property type="project" value="UniProtKB-KW"/>
</dbReference>
<evidence type="ECO:0000256" key="1">
    <source>
        <dbReference type="ARBA" id="ARBA00007274"/>
    </source>
</evidence>
<accession>A0A7C9VFZ6</accession>
<dbReference type="PANTHER" id="PTHR43300">
    <property type="entry name" value="ACETYLTRANSFERASE"/>
    <property type="match status" value="1"/>
</dbReference>
<dbReference type="PROSITE" id="PS00101">
    <property type="entry name" value="HEXAPEP_TRANSFERASES"/>
    <property type="match status" value="1"/>
</dbReference>
<evidence type="ECO:0000256" key="6">
    <source>
        <dbReference type="ARBA" id="ARBA00023154"/>
    </source>
</evidence>
<evidence type="ECO:0000313" key="8">
    <source>
        <dbReference type="Proteomes" id="UP000481252"/>
    </source>
</evidence>
<evidence type="ECO:0000256" key="5">
    <source>
        <dbReference type="ARBA" id="ARBA00022915"/>
    </source>
</evidence>
<keyword evidence="4" id="KW-0677">Repeat</keyword>
<dbReference type="EMBL" id="JAAKZG010000011">
    <property type="protein sequence ID" value="NGN43830.1"/>
    <property type="molecule type" value="Genomic_DNA"/>
</dbReference>
<evidence type="ECO:0000256" key="4">
    <source>
        <dbReference type="ARBA" id="ARBA00022737"/>
    </source>
</evidence>
<evidence type="ECO:0000256" key="2">
    <source>
        <dbReference type="ARBA" id="ARBA00022605"/>
    </source>
</evidence>
<organism evidence="7 8">
    <name type="scientific">Mesorhizobium zhangyense</name>
    <dbReference type="NCBI Taxonomy" id="1776730"/>
    <lineage>
        <taxon>Bacteria</taxon>
        <taxon>Pseudomonadati</taxon>
        <taxon>Pseudomonadota</taxon>
        <taxon>Alphaproteobacteria</taxon>
        <taxon>Hyphomicrobiales</taxon>
        <taxon>Phyllobacteriaceae</taxon>
        <taxon>Mesorhizobium</taxon>
    </lineage>
</organism>
<dbReference type="GO" id="GO:0019877">
    <property type="term" value="P:diaminopimelate biosynthetic process"/>
    <property type="evidence" value="ECO:0007669"/>
    <property type="project" value="UniProtKB-KW"/>
</dbReference>
<dbReference type="InterPro" id="IPR011004">
    <property type="entry name" value="Trimer_LpxA-like_sf"/>
</dbReference>
<dbReference type="AlphaFoldDB" id="A0A7C9VFZ6"/>
<keyword evidence="3 7" id="KW-0808">Transferase</keyword>
<gene>
    <name evidence="7" type="ORF">G6N74_22450</name>
</gene>
<dbReference type="RefSeq" id="WP_165120233.1">
    <property type="nucleotide sequence ID" value="NZ_JAAKZG010000011.1"/>
</dbReference>
<comment type="similarity">
    <text evidence="1">Belongs to the transferase hexapeptide repeat family.</text>
</comment>
<reference evidence="7 8" key="1">
    <citation type="submission" date="2020-02" db="EMBL/GenBank/DDBJ databases">
        <title>Genome sequence of the type strain CGMCC 1.15528 of Mesorhizobium zhangyense.</title>
        <authorList>
            <person name="Gao J."/>
            <person name="Sun J."/>
        </authorList>
    </citation>
    <scope>NUCLEOTIDE SEQUENCE [LARGE SCALE GENOMIC DNA]</scope>
    <source>
        <strain evidence="7 8">CGMCC 1.15528</strain>
    </source>
</reference>
<keyword evidence="5" id="KW-0220">Diaminopimelate biosynthesis</keyword>
<keyword evidence="8" id="KW-1185">Reference proteome</keyword>
<keyword evidence="2" id="KW-0028">Amino-acid biosynthesis</keyword>
<protein>
    <submittedName>
        <fullName evidence="7">Acyltransferase</fullName>
    </submittedName>
</protein>
<dbReference type="InterPro" id="IPR018357">
    <property type="entry name" value="Hexapep_transf_CS"/>
</dbReference>
<dbReference type="Gene3D" id="2.160.10.10">
    <property type="entry name" value="Hexapeptide repeat proteins"/>
    <property type="match status" value="1"/>
</dbReference>
<dbReference type="Proteomes" id="UP000481252">
    <property type="component" value="Unassembled WGS sequence"/>
</dbReference>